<comment type="pathway">
    <text evidence="7">Amine and polyamine biosynthesis; ectoine biosynthesis; L-ectoine from L-aspartate 4-semialdehyde: step 1/3.</text>
</comment>
<dbReference type="Gene3D" id="3.40.640.10">
    <property type="entry name" value="Type I PLP-dependent aspartate aminotransferase-like (Major domain)"/>
    <property type="match status" value="1"/>
</dbReference>
<dbReference type="InterPro" id="IPR004637">
    <property type="entry name" value="Dat"/>
</dbReference>
<dbReference type="EC" id="2.6.1.76" evidence="7"/>
<gene>
    <name evidence="8" type="ordered locus">bgla_1g14730</name>
</gene>
<evidence type="ECO:0000256" key="5">
    <source>
        <dbReference type="ARBA" id="ARBA00022898"/>
    </source>
</evidence>
<dbReference type="eggNOG" id="COG0160">
    <property type="taxonomic scope" value="Bacteria"/>
</dbReference>
<dbReference type="PANTHER" id="PTHR43552">
    <property type="entry name" value="DIAMINOBUTYRATE--2-OXOGLUTARATE AMINOTRANSFERASE"/>
    <property type="match status" value="1"/>
</dbReference>
<keyword evidence="5 6" id="KW-0663">Pyridoxal phosphate</keyword>
<dbReference type="UniPathway" id="UPA00067">
    <property type="reaction ID" value="UER00121"/>
</dbReference>
<evidence type="ECO:0000313" key="9">
    <source>
        <dbReference type="Proteomes" id="UP000008316"/>
    </source>
</evidence>
<dbReference type="AlphaFoldDB" id="F2LB73"/>
<dbReference type="InterPro" id="IPR012773">
    <property type="entry name" value="Ectoine_EctB"/>
</dbReference>
<dbReference type="STRING" id="999541.bgla_1g14730"/>
<dbReference type="PANTHER" id="PTHR43552:SF2">
    <property type="entry name" value="DIAMINOBUTYRATE--2-OXOGLUTARATE TRANSAMINASE"/>
    <property type="match status" value="1"/>
</dbReference>
<protein>
    <recommendedName>
        <fullName evidence="7">Diaminobutyrate--2-oxoglutarate transaminase</fullName>
        <ecNumber evidence="7">2.6.1.76</ecNumber>
    </recommendedName>
    <alternativeName>
        <fullName evidence="7">DABA aminotransferase</fullName>
    </alternativeName>
</protein>
<proteinExistence type="inferred from homology"/>
<comment type="catalytic activity">
    <reaction evidence="7">
        <text>L-2,4-diaminobutanoate + 2-oxoglutarate = L-aspartate 4-semialdehyde + L-glutamate</text>
        <dbReference type="Rhea" id="RHEA:11160"/>
        <dbReference type="ChEBI" id="CHEBI:16810"/>
        <dbReference type="ChEBI" id="CHEBI:29985"/>
        <dbReference type="ChEBI" id="CHEBI:58761"/>
        <dbReference type="ChEBI" id="CHEBI:537519"/>
        <dbReference type="EC" id="2.6.1.76"/>
    </reaction>
</comment>
<comment type="function">
    <text evidence="7">Catalyzes reversively the conversion of L-aspartate beta-semialdehyde (ASA) to L-2,4-diaminobutyrate (DABA) by transamination with L-glutamate.</text>
</comment>
<dbReference type="SUPFAM" id="SSF53383">
    <property type="entry name" value="PLP-dependent transferases"/>
    <property type="match status" value="1"/>
</dbReference>
<dbReference type="GO" id="GO:0047307">
    <property type="term" value="F:diaminobutyrate-pyruvate transaminase activity"/>
    <property type="evidence" value="ECO:0007669"/>
    <property type="project" value="InterPro"/>
</dbReference>
<dbReference type="PROSITE" id="PS00600">
    <property type="entry name" value="AA_TRANSFER_CLASS_3"/>
    <property type="match status" value="1"/>
</dbReference>
<evidence type="ECO:0000256" key="6">
    <source>
        <dbReference type="RuleBase" id="RU003560"/>
    </source>
</evidence>
<evidence type="ECO:0000256" key="2">
    <source>
        <dbReference type="ARBA" id="ARBA00008954"/>
    </source>
</evidence>
<evidence type="ECO:0000256" key="4">
    <source>
        <dbReference type="ARBA" id="ARBA00022679"/>
    </source>
</evidence>
<keyword evidence="9" id="KW-1185">Reference proteome</keyword>
<evidence type="ECO:0000313" key="8">
    <source>
        <dbReference type="EMBL" id="AEA60142.1"/>
    </source>
</evidence>
<dbReference type="KEGG" id="bgd:bgla_1g14730"/>
<dbReference type="InterPro" id="IPR049704">
    <property type="entry name" value="Aminotrans_3_PPA_site"/>
</dbReference>
<dbReference type="InterPro" id="IPR015422">
    <property type="entry name" value="PyrdxlP-dep_Trfase_small"/>
</dbReference>
<comment type="similarity">
    <text evidence="2 6">Belongs to the class-III pyridoxal-phosphate-dependent aminotransferase family.</text>
</comment>
<dbReference type="NCBIfam" id="NF006733">
    <property type="entry name" value="PRK09264.1"/>
    <property type="match status" value="1"/>
</dbReference>
<dbReference type="CDD" id="cd00610">
    <property type="entry name" value="OAT_like"/>
    <property type="match status" value="1"/>
</dbReference>
<dbReference type="EMBL" id="CP002599">
    <property type="protein sequence ID" value="AEA60142.1"/>
    <property type="molecule type" value="Genomic_DNA"/>
</dbReference>
<reference evidence="8 9" key="1">
    <citation type="journal article" date="2011" name="J. Bacteriol.">
        <title>Complete genome sequence of Burkholderia gladioli BSR3.</title>
        <authorList>
            <person name="Seo Y.S."/>
            <person name="Lim J."/>
            <person name="Choi B.S."/>
            <person name="Kim H."/>
            <person name="Goo E."/>
            <person name="Lee B."/>
            <person name="Lim J.S."/>
            <person name="Choi I.Y."/>
            <person name="Moon J.S."/>
            <person name="Kim J."/>
            <person name="Hwang I."/>
        </authorList>
    </citation>
    <scope>NUCLEOTIDE SEQUENCE [LARGE SCALE GENOMIC DNA]</scope>
    <source>
        <strain evidence="8 9">BSR3</strain>
    </source>
</reference>
<dbReference type="GO" id="GO:0019491">
    <property type="term" value="P:ectoine biosynthetic process"/>
    <property type="evidence" value="ECO:0007669"/>
    <property type="project" value="UniProtKB-UniPathway"/>
</dbReference>
<dbReference type="Gene3D" id="3.90.1150.10">
    <property type="entry name" value="Aspartate Aminotransferase, domain 1"/>
    <property type="match status" value="1"/>
</dbReference>
<dbReference type="Proteomes" id="UP000008316">
    <property type="component" value="Chromosome 1"/>
</dbReference>
<dbReference type="NCBIfam" id="TIGR00709">
    <property type="entry name" value="dat"/>
    <property type="match status" value="1"/>
</dbReference>
<dbReference type="RefSeq" id="WP_013697487.1">
    <property type="nucleotide sequence ID" value="NC_015381.1"/>
</dbReference>
<sequence length="418" mass="45440">MSTDYSDCYEQYESAARSYCRGFPFEIDSAENARVRLSSGELFIDFLCAAGSLNYGHNDEDMKRALLRYIERNGIASSLDLHTSAKTAFIQSFVSRILAPRQLDYKVQFTGPTGANAVEAALKLARKVTGRSNVVAFTNGFHGVSLGALAATGNKSSRRGGGVELHGVTRLAYDGYFGHDIDTLALAERMFDDPSSGLDVPAAFIVETVQGEGGLNACSSDWLRRLRAIASRLNALLIVDDIQAGCGRTGTFFSFETAEIVPDIVVLSKSISGFGIPLSLVLMRPQYDAWHPGEHNGTFRGNNHAFVTGEVAITKFWSDGRFASDVALKTRLVETTLKNIAEATGWVSVGRGMMQGLRCPDGLTAEKIRSLCIRKGLLLERCGPDDETLKLMPPLTIERTLLEDGLARFSEAALEVAE</sequence>
<evidence type="ECO:0000256" key="3">
    <source>
        <dbReference type="ARBA" id="ARBA00022576"/>
    </source>
</evidence>
<organism evidence="8 9">
    <name type="scientific">Burkholderia gladioli (strain BSR3)</name>
    <dbReference type="NCBI Taxonomy" id="999541"/>
    <lineage>
        <taxon>Bacteria</taxon>
        <taxon>Pseudomonadati</taxon>
        <taxon>Pseudomonadota</taxon>
        <taxon>Betaproteobacteria</taxon>
        <taxon>Burkholderiales</taxon>
        <taxon>Burkholderiaceae</taxon>
        <taxon>Burkholderia</taxon>
    </lineage>
</organism>
<name>F2LB73_BURGS</name>
<dbReference type="HOGENOM" id="CLU_016922_10_0_4"/>
<keyword evidence="3 7" id="KW-0032">Aminotransferase</keyword>
<evidence type="ECO:0000256" key="1">
    <source>
        <dbReference type="ARBA" id="ARBA00001933"/>
    </source>
</evidence>
<dbReference type="InterPro" id="IPR015421">
    <property type="entry name" value="PyrdxlP-dep_Trfase_major"/>
</dbReference>
<comment type="cofactor">
    <cofactor evidence="1 7">
        <name>pyridoxal 5'-phosphate</name>
        <dbReference type="ChEBI" id="CHEBI:597326"/>
    </cofactor>
</comment>
<accession>F2LB73</accession>
<evidence type="ECO:0000256" key="7">
    <source>
        <dbReference type="RuleBase" id="RU365034"/>
    </source>
</evidence>
<dbReference type="InterPro" id="IPR015424">
    <property type="entry name" value="PyrdxlP-dep_Trfase"/>
</dbReference>
<keyword evidence="4 7" id="KW-0808">Transferase</keyword>
<dbReference type="GO" id="GO:0030170">
    <property type="term" value="F:pyridoxal phosphate binding"/>
    <property type="evidence" value="ECO:0007669"/>
    <property type="project" value="InterPro"/>
</dbReference>
<dbReference type="GO" id="GO:0045303">
    <property type="term" value="F:diaminobutyrate-2-oxoglutarate transaminase activity"/>
    <property type="evidence" value="ECO:0007669"/>
    <property type="project" value="UniProtKB-EC"/>
</dbReference>
<dbReference type="NCBIfam" id="TIGR02407">
    <property type="entry name" value="ectoine_ectB"/>
    <property type="match status" value="1"/>
</dbReference>
<dbReference type="Pfam" id="PF00202">
    <property type="entry name" value="Aminotran_3"/>
    <property type="match status" value="1"/>
</dbReference>
<dbReference type="InterPro" id="IPR005814">
    <property type="entry name" value="Aminotrans_3"/>
</dbReference>